<dbReference type="AlphaFoldDB" id="A0A167LGN4"/>
<reference evidence="9 10" key="1">
    <citation type="journal article" date="2016" name="Mol. Biol. Evol.">
        <title>Comparative Genomics of Early-Diverging Mushroom-Forming Fungi Provides Insights into the Origins of Lignocellulose Decay Capabilities.</title>
        <authorList>
            <person name="Nagy L.G."/>
            <person name="Riley R."/>
            <person name="Tritt A."/>
            <person name="Adam C."/>
            <person name="Daum C."/>
            <person name="Floudas D."/>
            <person name="Sun H."/>
            <person name="Yadav J.S."/>
            <person name="Pangilinan J."/>
            <person name="Larsson K.H."/>
            <person name="Matsuura K."/>
            <person name="Barry K."/>
            <person name="Labutti K."/>
            <person name="Kuo R."/>
            <person name="Ohm R.A."/>
            <person name="Bhattacharya S.S."/>
            <person name="Shirouzu T."/>
            <person name="Yoshinaga Y."/>
            <person name="Martin F.M."/>
            <person name="Grigoriev I.V."/>
            <person name="Hibbett D.S."/>
        </authorList>
    </citation>
    <scope>NUCLEOTIDE SEQUENCE [LARGE SCALE GENOMIC DNA]</scope>
    <source>
        <strain evidence="9 10">TUFC12733</strain>
    </source>
</reference>
<comment type="pathway">
    <text evidence="2">Secondary metabolite biosynthesis.</text>
</comment>
<evidence type="ECO:0000313" key="9">
    <source>
        <dbReference type="EMBL" id="KZO95673.1"/>
    </source>
</evidence>
<feature type="binding site" description="axial binding residue" evidence="8">
    <location>
        <position position="487"/>
    </location>
    <ligand>
        <name>heme</name>
        <dbReference type="ChEBI" id="CHEBI:30413"/>
    </ligand>
    <ligandPart>
        <name>Fe</name>
        <dbReference type="ChEBI" id="CHEBI:18248"/>
    </ligandPart>
</feature>
<sequence>MDLLQPVLAKLQTLTPLEVAGLLLTAYGIRKAYIALTRTRTTPLRGPVPASWLWGFQRQMFMGDSAAMVEEWVGEYGAVFQIPGSLGSKRVVIADPKAVAHFYAHETFTYQQNPFARHFLAALFGRGILWAEGESHKRQRKILTPAFSNQAIKELTPVFYDSVYKAKTVWDALLDASTTGDIVIDVQNWMNRISLDSIGIAGFSHDFRSLAGEKPEVAEAFESFGKFKPSKLFQIIMVFAQFFPILLNIPTGRQARLKSLDQSMTKISDQLLNEGRKAGDDVGDAAKTKRSLIGTLIKAEKTERTDSSDAGLYLQPEEVLAQMKTLVLAGYETTSISLTWALIELSLHVDKQTKLREELAQLGTDATYDQLNNATLPYLDGVVREVLRLHPPLTETNRMAAVNDVVPLANPITNAKGQQMDRLTIAAKTPVLIPIKAINRSKELWGPDAWEFVPERWIGEEGLKGRRALEVQGWGHILTFVDGPRTCLGRGFAIAEFKAVLSTLIRNFSFAPRDADGIKLGRARTLLPRPKLEGEEGIRMPLRIRRIGTNAIFLDGSDYGRLNCDLFASASQGLLNNFQTLGYPELRDVFDATLRMEGNVEAAVTRLMSLYNFEIGVMKTILTEKGLNLDFSRAGYASIARKVGLDASFSLQDTPTFPLHRARIPTSLFRDIVGDVELAVKQYGLPHEQDNEPTRSRFIASIFSRLSAHFELLLHASLDNSTGCKFSDDRVQYTWRMLGQITILLIHNKDEAISGYEHLNAIAHLIAECISCDFFNYELGYEPARIYAIYTDGTSFDFFRFDGSATPRFARGIQTVPNGFPKARLTLSLPQNASGISAFLLSLRPVCEAVFYFFMLGYEACLDTYCSEAINTTPESIIHRMRRTMPWQESRELVKNALYLALAASEAAMRGDLDTAEQTAGGALEKLRQSVASVPPPYRRTDCHLLEVWDAQAQAMMRA</sequence>
<keyword evidence="7" id="KW-0503">Monooxygenase</keyword>
<comment type="similarity">
    <text evidence="3">Belongs to the cytochrome P450 family.</text>
</comment>
<dbReference type="OrthoDB" id="1470350at2759"/>
<evidence type="ECO:0000313" key="10">
    <source>
        <dbReference type="Proteomes" id="UP000076738"/>
    </source>
</evidence>
<dbReference type="PRINTS" id="PR00463">
    <property type="entry name" value="EP450I"/>
</dbReference>
<dbReference type="PANTHER" id="PTHR24305">
    <property type="entry name" value="CYTOCHROME P450"/>
    <property type="match status" value="1"/>
</dbReference>
<evidence type="ECO:0000256" key="7">
    <source>
        <dbReference type="ARBA" id="ARBA00023033"/>
    </source>
</evidence>
<keyword evidence="6 8" id="KW-0408">Iron</keyword>
<evidence type="ECO:0000256" key="5">
    <source>
        <dbReference type="ARBA" id="ARBA00023002"/>
    </source>
</evidence>
<evidence type="ECO:0000256" key="8">
    <source>
        <dbReference type="PIRSR" id="PIRSR602401-1"/>
    </source>
</evidence>
<evidence type="ECO:0000256" key="6">
    <source>
        <dbReference type="ARBA" id="ARBA00023004"/>
    </source>
</evidence>
<dbReference type="GO" id="GO:0005506">
    <property type="term" value="F:iron ion binding"/>
    <property type="evidence" value="ECO:0007669"/>
    <property type="project" value="InterPro"/>
</dbReference>
<dbReference type="PANTHER" id="PTHR24305:SF166">
    <property type="entry name" value="CYTOCHROME P450 12A4, MITOCHONDRIAL-RELATED"/>
    <property type="match status" value="1"/>
</dbReference>
<dbReference type="InterPro" id="IPR001128">
    <property type="entry name" value="Cyt_P450"/>
</dbReference>
<organism evidence="9 10">
    <name type="scientific">Calocera viscosa (strain TUFC12733)</name>
    <dbReference type="NCBI Taxonomy" id="1330018"/>
    <lineage>
        <taxon>Eukaryota</taxon>
        <taxon>Fungi</taxon>
        <taxon>Dikarya</taxon>
        <taxon>Basidiomycota</taxon>
        <taxon>Agaricomycotina</taxon>
        <taxon>Dacrymycetes</taxon>
        <taxon>Dacrymycetales</taxon>
        <taxon>Dacrymycetaceae</taxon>
        <taxon>Calocera</taxon>
    </lineage>
</organism>
<keyword evidence="5" id="KW-0560">Oxidoreductase</keyword>
<dbReference type="GO" id="GO:0020037">
    <property type="term" value="F:heme binding"/>
    <property type="evidence" value="ECO:0007669"/>
    <property type="project" value="InterPro"/>
</dbReference>
<dbReference type="SUPFAM" id="SSF48264">
    <property type="entry name" value="Cytochrome P450"/>
    <property type="match status" value="1"/>
</dbReference>
<evidence type="ECO:0000256" key="2">
    <source>
        <dbReference type="ARBA" id="ARBA00005179"/>
    </source>
</evidence>
<evidence type="ECO:0000256" key="1">
    <source>
        <dbReference type="ARBA" id="ARBA00001971"/>
    </source>
</evidence>
<dbReference type="CDD" id="cd11069">
    <property type="entry name" value="CYP_FUM15-like"/>
    <property type="match status" value="1"/>
</dbReference>
<dbReference type="Proteomes" id="UP000076738">
    <property type="component" value="Unassembled WGS sequence"/>
</dbReference>
<dbReference type="STRING" id="1330018.A0A167LGN4"/>
<dbReference type="InterPro" id="IPR002401">
    <property type="entry name" value="Cyt_P450_E_grp-I"/>
</dbReference>
<evidence type="ECO:0000256" key="3">
    <source>
        <dbReference type="ARBA" id="ARBA00010617"/>
    </source>
</evidence>
<proteinExistence type="inferred from homology"/>
<dbReference type="GO" id="GO:0016705">
    <property type="term" value="F:oxidoreductase activity, acting on paired donors, with incorporation or reduction of molecular oxygen"/>
    <property type="evidence" value="ECO:0007669"/>
    <property type="project" value="InterPro"/>
</dbReference>
<protein>
    <submittedName>
        <fullName evidence="9">Cytochrome P450</fullName>
    </submittedName>
</protein>
<dbReference type="Pfam" id="PF00067">
    <property type="entry name" value="p450"/>
    <property type="match status" value="1"/>
</dbReference>
<keyword evidence="8" id="KW-0479">Metal-binding</keyword>
<dbReference type="PRINTS" id="PR00385">
    <property type="entry name" value="P450"/>
</dbReference>
<gene>
    <name evidence="9" type="ORF">CALVIDRAFT_555702</name>
</gene>
<dbReference type="InterPro" id="IPR050121">
    <property type="entry name" value="Cytochrome_P450_monoxygenase"/>
</dbReference>
<keyword evidence="4 8" id="KW-0349">Heme</keyword>
<keyword evidence="10" id="KW-1185">Reference proteome</keyword>
<dbReference type="InterPro" id="IPR036396">
    <property type="entry name" value="Cyt_P450_sf"/>
</dbReference>
<dbReference type="GO" id="GO:0004497">
    <property type="term" value="F:monooxygenase activity"/>
    <property type="evidence" value="ECO:0007669"/>
    <property type="project" value="UniProtKB-KW"/>
</dbReference>
<evidence type="ECO:0000256" key="4">
    <source>
        <dbReference type="ARBA" id="ARBA00022617"/>
    </source>
</evidence>
<comment type="cofactor">
    <cofactor evidence="1 8">
        <name>heme</name>
        <dbReference type="ChEBI" id="CHEBI:30413"/>
    </cofactor>
</comment>
<dbReference type="EMBL" id="KV417288">
    <property type="protein sequence ID" value="KZO95673.1"/>
    <property type="molecule type" value="Genomic_DNA"/>
</dbReference>
<dbReference type="Gene3D" id="1.10.630.10">
    <property type="entry name" value="Cytochrome P450"/>
    <property type="match status" value="1"/>
</dbReference>
<accession>A0A167LGN4</accession>
<name>A0A167LGN4_CALVF</name>